<evidence type="ECO:0000256" key="3">
    <source>
        <dbReference type="PROSITE-ProRule" id="PRU01331"/>
    </source>
</evidence>
<evidence type="ECO:0000256" key="2">
    <source>
        <dbReference type="ARBA" id="ARBA00022598"/>
    </source>
</evidence>
<evidence type="ECO:0000313" key="6">
    <source>
        <dbReference type="EMBL" id="MFD1705628.1"/>
    </source>
</evidence>
<comment type="caution">
    <text evidence="6">The sequence shown here is derived from an EMBL/GenBank/DDBJ whole genome shotgun (WGS) entry which is preliminary data.</text>
</comment>
<keyword evidence="7" id="KW-1185">Reference proteome</keyword>
<dbReference type="SUPFAM" id="SSF54368">
    <property type="entry name" value="Glutamine synthetase, N-terminal domain"/>
    <property type="match status" value="1"/>
</dbReference>
<feature type="domain" description="GS catalytic" evidence="5">
    <location>
        <begin position="130"/>
        <end position="466"/>
    </location>
</feature>
<dbReference type="InterPro" id="IPR014746">
    <property type="entry name" value="Gln_synth/guanido_kin_cat_dom"/>
</dbReference>
<evidence type="ECO:0000259" key="5">
    <source>
        <dbReference type="PROSITE" id="PS51987"/>
    </source>
</evidence>
<evidence type="ECO:0000256" key="1">
    <source>
        <dbReference type="ARBA" id="ARBA00009897"/>
    </source>
</evidence>
<dbReference type="PANTHER" id="PTHR43785">
    <property type="entry name" value="GAMMA-GLUTAMYLPUTRESCINE SYNTHETASE"/>
    <property type="match status" value="1"/>
</dbReference>
<dbReference type="Gene3D" id="3.30.590.10">
    <property type="entry name" value="Glutamine synthetase/guanido kinase, catalytic domain"/>
    <property type="match status" value="1"/>
</dbReference>
<dbReference type="SUPFAM" id="SSF55931">
    <property type="entry name" value="Glutamine synthetase/guanido kinase"/>
    <property type="match status" value="1"/>
</dbReference>
<proteinExistence type="inferred from homology"/>
<protein>
    <submittedName>
        <fullName evidence="6">Glutamine synthetase family protein</fullName>
        <ecNumber evidence="6">6.3.1.-</ecNumber>
    </submittedName>
</protein>
<accession>A0ABW4KHG5</accession>
<dbReference type="EC" id="6.3.1.-" evidence="6"/>
<keyword evidence="2 6" id="KW-0436">Ligase</keyword>
<dbReference type="PANTHER" id="PTHR43785:SF12">
    <property type="entry name" value="TYPE-1 GLUTAMINE SYNTHETASE 2"/>
    <property type="match status" value="1"/>
</dbReference>
<dbReference type="RefSeq" id="WP_380772163.1">
    <property type="nucleotide sequence ID" value="NZ_JBHUEO010000004.1"/>
</dbReference>
<dbReference type="Pfam" id="PF00120">
    <property type="entry name" value="Gln-synt_C"/>
    <property type="match status" value="1"/>
</dbReference>
<dbReference type="PROSITE" id="PS51987">
    <property type="entry name" value="GS_CATALYTIC"/>
    <property type="match status" value="1"/>
</dbReference>
<gene>
    <name evidence="6" type="ORF">ACFSCZ_02550</name>
</gene>
<dbReference type="InterPro" id="IPR036651">
    <property type="entry name" value="Gln_synt_N_sf"/>
</dbReference>
<dbReference type="Proteomes" id="UP001597301">
    <property type="component" value="Unassembled WGS sequence"/>
</dbReference>
<evidence type="ECO:0000313" key="7">
    <source>
        <dbReference type="Proteomes" id="UP001597301"/>
    </source>
</evidence>
<organism evidence="6 7">
    <name type="scientific">Siminovitchia sediminis</name>
    <dbReference type="NCBI Taxonomy" id="1274353"/>
    <lineage>
        <taxon>Bacteria</taxon>
        <taxon>Bacillati</taxon>
        <taxon>Bacillota</taxon>
        <taxon>Bacilli</taxon>
        <taxon>Bacillales</taxon>
        <taxon>Bacillaceae</taxon>
        <taxon>Siminovitchia</taxon>
    </lineage>
</organism>
<comment type="similarity">
    <text evidence="1 3 4">Belongs to the glutamine synthetase family.</text>
</comment>
<name>A0ABW4KHG5_9BACI</name>
<sequence>MSVNIKPQVSDNKELLTQIKEEINSRNVKMISLGIPDMDGRYKGKFLTSDYLISNAVKKGSFLCDILFGWDITDEIYSDNGLFSCWGNGFPDVYIKPDLKTFRYKPWGQNTATMIGDLYQINGELVEVAPRTVLKKMIERSEKLGYQFSFGYELEFYLFKETDQSIKEKDYRNLIPATSLMNTYGLVEIPEVQIVFDEITEYLKEYGIAVESFMYEAGEGQFEMSVNHSDPLDTADKVMLYKTAIREIAAKHGLTVSFMAKFDENMSGSSGHIHQSIMSIDSPDVNLYWDRSKQGMSSVMENVIGGLLKTLPDFTAMYCPTINSYSRLVTGSWTGVNVTWGVDNRTTALRVISTDSKSIRIENRIPGADANPYLTLAAFMASALYGIENEIDLPNRTDGDAYVQEGLTPIPLTLDKAIEVLENSEVAHLYFSEEFLNQFIYTRKWESEKFRKTVTEWEKKRYLERV</sequence>
<dbReference type="Gene3D" id="3.10.20.70">
    <property type="entry name" value="Glutamine synthetase, N-terminal domain"/>
    <property type="match status" value="1"/>
</dbReference>
<reference evidence="7" key="1">
    <citation type="journal article" date="2019" name="Int. J. Syst. Evol. Microbiol.">
        <title>The Global Catalogue of Microorganisms (GCM) 10K type strain sequencing project: providing services to taxonomists for standard genome sequencing and annotation.</title>
        <authorList>
            <consortium name="The Broad Institute Genomics Platform"/>
            <consortium name="The Broad Institute Genome Sequencing Center for Infectious Disease"/>
            <person name="Wu L."/>
            <person name="Ma J."/>
        </authorList>
    </citation>
    <scope>NUCLEOTIDE SEQUENCE [LARGE SCALE GENOMIC DNA]</scope>
    <source>
        <strain evidence="7">CGMCC 1.12295</strain>
    </source>
</reference>
<dbReference type="InterPro" id="IPR008146">
    <property type="entry name" value="Gln_synth_cat_dom"/>
</dbReference>
<dbReference type="EMBL" id="JBHUEO010000004">
    <property type="protein sequence ID" value="MFD1705628.1"/>
    <property type="molecule type" value="Genomic_DNA"/>
</dbReference>
<dbReference type="SMART" id="SM01230">
    <property type="entry name" value="Gln-synt_C"/>
    <property type="match status" value="1"/>
</dbReference>
<evidence type="ECO:0000256" key="4">
    <source>
        <dbReference type="RuleBase" id="RU000384"/>
    </source>
</evidence>
<dbReference type="GO" id="GO:0016874">
    <property type="term" value="F:ligase activity"/>
    <property type="evidence" value="ECO:0007669"/>
    <property type="project" value="UniProtKB-KW"/>
</dbReference>